<name>A0A917Q2P3_9PSED</name>
<feature type="domain" description="PPC" evidence="1">
    <location>
        <begin position="30"/>
        <end position="178"/>
    </location>
</feature>
<sequence length="183" mass="20074">MQPHFEQQGDVRHFIHGGEPQEPRLLDCEVAEGEELRIVLAPGTNVGKTLLEVLEGRRYASAVGRLLSGGASHLAYHRMVVTTSEQKPYDYGAPVVLDGYITFVSGAITVGRDPQDKALLHCHAGFIDREGGQHGGHLVLDRIVVGSEPLVIRLCLFNHVAYQVKPDSETHFSLLHPVLQEAV</sequence>
<reference evidence="2" key="1">
    <citation type="journal article" date="2014" name="Int. J. Syst. Evol. Microbiol.">
        <title>Complete genome sequence of Corynebacterium casei LMG S-19264T (=DSM 44701T), isolated from a smear-ripened cheese.</title>
        <authorList>
            <consortium name="US DOE Joint Genome Institute (JGI-PGF)"/>
            <person name="Walter F."/>
            <person name="Albersmeier A."/>
            <person name="Kalinowski J."/>
            <person name="Ruckert C."/>
        </authorList>
    </citation>
    <scope>NUCLEOTIDE SEQUENCE</scope>
    <source>
        <strain evidence="2">JCM 30078</strain>
    </source>
</reference>
<dbReference type="EMBL" id="BMPO01000013">
    <property type="protein sequence ID" value="GGK10224.1"/>
    <property type="molecule type" value="Genomic_DNA"/>
</dbReference>
<protein>
    <recommendedName>
        <fullName evidence="1">PPC domain-containing protein</fullName>
    </recommendedName>
</protein>
<evidence type="ECO:0000313" key="3">
    <source>
        <dbReference type="Proteomes" id="UP000635983"/>
    </source>
</evidence>
<keyword evidence="3" id="KW-1185">Reference proteome</keyword>
<dbReference type="InterPro" id="IPR005175">
    <property type="entry name" value="PPC_dom"/>
</dbReference>
<dbReference type="SUPFAM" id="SSF117856">
    <property type="entry name" value="AF0104/ALDC/Ptd012-like"/>
    <property type="match status" value="1"/>
</dbReference>
<dbReference type="PROSITE" id="PS51742">
    <property type="entry name" value="PPC"/>
    <property type="match status" value="1"/>
</dbReference>
<gene>
    <name evidence="2" type="ORF">GCM10009304_40350</name>
</gene>
<dbReference type="RefSeq" id="WP_188986036.1">
    <property type="nucleotide sequence ID" value="NZ_BMPO01000013.1"/>
</dbReference>
<reference evidence="2" key="2">
    <citation type="submission" date="2020-09" db="EMBL/GenBank/DDBJ databases">
        <authorList>
            <person name="Sun Q."/>
            <person name="Ohkuma M."/>
        </authorList>
    </citation>
    <scope>NUCLEOTIDE SEQUENCE</scope>
    <source>
        <strain evidence="2">JCM 30078</strain>
    </source>
</reference>
<dbReference type="Proteomes" id="UP000635983">
    <property type="component" value="Unassembled WGS sequence"/>
</dbReference>
<accession>A0A917Q2P3</accession>
<proteinExistence type="predicted"/>
<organism evidence="2 3">
    <name type="scientific">Pseudomonas matsuisoli</name>
    <dbReference type="NCBI Taxonomy" id="1515666"/>
    <lineage>
        <taxon>Bacteria</taxon>
        <taxon>Pseudomonadati</taxon>
        <taxon>Pseudomonadota</taxon>
        <taxon>Gammaproteobacteria</taxon>
        <taxon>Pseudomonadales</taxon>
        <taxon>Pseudomonadaceae</taxon>
        <taxon>Pseudomonas</taxon>
    </lineage>
</organism>
<dbReference type="AlphaFoldDB" id="A0A917Q2P3"/>
<comment type="caution">
    <text evidence="2">The sequence shown here is derived from an EMBL/GenBank/DDBJ whole genome shotgun (WGS) entry which is preliminary data.</text>
</comment>
<evidence type="ECO:0000313" key="2">
    <source>
        <dbReference type="EMBL" id="GGK10224.1"/>
    </source>
</evidence>
<dbReference type="Gene3D" id="3.30.1330.80">
    <property type="entry name" value="Hypothetical protein, similar to alpha- acetolactate decarboxylase, domain 2"/>
    <property type="match status" value="1"/>
</dbReference>
<evidence type="ECO:0000259" key="1">
    <source>
        <dbReference type="PROSITE" id="PS51742"/>
    </source>
</evidence>